<dbReference type="Proteomes" id="UP000287547">
    <property type="component" value="Unassembled WGS sequence"/>
</dbReference>
<accession>A0A428ZCC6</accession>
<protein>
    <submittedName>
        <fullName evidence="2">Uncharacterized protein</fullName>
    </submittedName>
</protein>
<keyword evidence="1" id="KW-0472">Membrane</keyword>
<proteinExistence type="predicted"/>
<dbReference type="AlphaFoldDB" id="A0A428ZCC6"/>
<dbReference type="EMBL" id="QHKI01000011">
    <property type="protein sequence ID" value="RSM85732.1"/>
    <property type="molecule type" value="Genomic_DNA"/>
</dbReference>
<comment type="caution">
    <text evidence="2">The sequence shown here is derived from an EMBL/GenBank/DDBJ whole genome shotgun (WGS) entry which is preliminary data.</text>
</comment>
<gene>
    <name evidence="2" type="ORF">DMH04_16145</name>
</gene>
<evidence type="ECO:0000313" key="3">
    <source>
        <dbReference type="Proteomes" id="UP000287547"/>
    </source>
</evidence>
<evidence type="ECO:0000256" key="1">
    <source>
        <dbReference type="SAM" id="Phobius"/>
    </source>
</evidence>
<sequence length="97" mass="10385">MSMRALMAVLWWPWLVPTLAVLLLAGAGGLGADWLVWTGLGVALLGLAVLLGLGYLGRRARQPVKPPACRPPSGLEAEVVAEFGRDRVRVGLEELNE</sequence>
<evidence type="ECO:0000313" key="2">
    <source>
        <dbReference type="EMBL" id="RSM85732.1"/>
    </source>
</evidence>
<keyword evidence="1" id="KW-1133">Transmembrane helix</keyword>
<name>A0A428ZCC6_KIBAR</name>
<organism evidence="2 3">
    <name type="scientific">Kibdelosporangium aridum</name>
    <dbReference type="NCBI Taxonomy" id="2030"/>
    <lineage>
        <taxon>Bacteria</taxon>
        <taxon>Bacillati</taxon>
        <taxon>Actinomycetota</taxon>
        <taxon>Actinomycetes</taxon>
        <taxon>Pseudonocardiales</taxon>
        <taxon>Pseudonocardiaceae</taxon>
        <taxon>Kibdelosporangium</taxon>
    </lineage>
</organism>
<feature type="transmembrane region" description="Helical" evidence="1">
    <location>
        <begin position="35"/>
        <end position="56"/>
    </location>
</feature>
<reference evidence="2 3" key="1">
    <citation type="submission" date="2018-05" db="EMBL/GenBank/DDBJ databases">
        <title>Evolution of GPA BGCs.</title>
        <authorList>
            <person name="Waglechner N."/>
            <person name="Wright G.D."/>
        </authorList>
    </citation>
    <scope>NUCLEOTIDE SEQUENCE [LARGE SCALE GENOMIC DNA]</scope>
    <source>
        <strain evidence="2 3">A82846</strain>
    </source>
</reference>
<keyword evidence="1" id="KW-0812">Transmembrane</keyword>